<dbReference type="EC" id="2.3.1.-" evidence="10"/>
<feature type="compositionally biased region" description="Basic and acidic residues" evidence="11">
    <location>
        <begin position="416"/>
        <end position="429"/>
    </location>
</feature>
<comment type="subcellular location">
    <subcellularLocation>
        <location evidence="1">Membrane</location>
        <topology evidence="1">Multi-pass membrane protein</topology>
    </subcellularLocation>
</comment>
<evidence type="ECO:0000313" key="13">
    <source>
        <dbReference type="Proteomes" id="UP001278500"/>
    </source>
</evidence>
<evidence type="ECO:0000256" key="9">
    <source>
        <dbReference type="ARBA" id="ARBA00023160"/>
    </source>
</evidence>
<dbReference type="GO" id="GO:0030148">
    <property type="term" value="P:sphingolipid biosynthetic process"/>
    <property type="evidence" value="ECO:0007669"/>
    <property type="project" value="TreeGrafter"/>
</dbReference>
<reference evidence="12" key="2">
    <citation type="submission" date="2023-06" db="EMBL/GenBank/DDBJ databases">
        <authorList>
            <consortium name="Lawrence Berkeley National Laboratory"/>
            <person name="Haridas S."/>
            <person name="Hensen N."/>
            <person name="Bonometti L."/>
            <person name="Westerberg I."/>
            <person name="Brannstrom I.O."/>
            <person name="Guillou S."/>
            <person name="Cros-Aarteil S."/>
            <person name="Calhoun S."/>
            <person name="Kuo A."/>
            <person name="Mondo S."/>
            <person name="Pangilinan J."/>
            <person name="Riley R."/>
            <person name="Labutti K."/>
            <person name="Andreopoulos B."/>
            <person name="Lipzen A."/>
            <person name="Chen C."/>
            <person name="Yanf M."/>
            <person name="Daum C."/>
            <person name="Ng V."/>
            <person name="Clum A."/>
            <person name="Steindorff A."/>
            <person name="Ohm R."/>
            <person name="Martin F."/>
            <person name="Silar P."/>
            <person name="Natvig D."/>
            <person name="Lalanne C."/>
            <person name="Gautier V."/>
            <person name="Ament-Velasquez S.L."/>
            <person name="Kruys A."/>
            <person name="Hutchinson M.I."/>
            <person name="Powell A.J."/>
            <person name="Barry K."/>
            <person name="Miller A.N."/>
            <person name="Grigoriev I.V."/>
            <person name="Debuchy R."/>
            <person name="Gladieux P."/>
            <person name="Thoren M.H."/>
            <person name="Johannesson H."/>
        </authorList>
    </citation>
    <scope>NUCLEOTIDE SEQUENCE</scope>
    <source>
        <strain evidence="12">CBS 560.94</strain>
    </source>
</reference>
<dbReference type="GO" id="GO:0034626">
    <property type="term" value="P:fatty acid elongation, polyunsaturated fatty acid"/>
    <property type="evidence" value="ECO:0007669"/>
    <property type="project" value="TreeGrafter"/>
</dbReference>
<keyword evidence="5 10" id="KW-0276">Fatty acid metabolism</keyword>
<dbReference type="GO" id="GO:0042761">
    <property type="term" value="P:very long-chain fatty acid biosynthetic process"/>
    <property type="evidence" value="ECO:0007669"/>
    <property type="project" value="TreeGrafter"/>
</dbReference>
<accession>A0AAE0JC34</accession>
<evidence type="ECO:0000256" key="10">
    <source>
        <dbReference type="RuleBase" id="RU361115"/>
    </source>
</evidence>
<dbReference type="GO" id="GO:0019367">
    <property type="term" value="P:fatty acid elongation, saturated fatty acid"/>
    <property type="evidence" value="ECO:0007669"/>
    <property type="project" value="TreeGrafter"/>
</dbReference>
<dbReference type="InterPro" id="IPR002076">
    <property type="entry name" value="ELO_fam"/>
</dbReference>
<feature type="compositionally biased region" description="Basic residues" evidence="11">
    <location>
        <begin position="433"/>
        <end position="442"/>
    </location>
</feature>
<feature type="transmembrane region" description="Helical" evidence="10">
    <location>
        <begin position="355"/>
        <end position="376"/>
    </location>
</feature>
<reference evidence="12" key="1">
    <citation type="journal article" date="2023" name="Mol. Phylogenet. Evol.">
        <title>Genome-scale phylogeny and comparative genomics of the fungal order Sordariales.</title>
        <authorList>
            <person name="Hensen N."/>
            <person name="Bonometti L."/>
            <person name="Westerberg I."/>
            <person name="Brannstrom I.O."/>
            <person name="Guillou S."/>
            <person name="Cros-Aarteil S."/>
            <person name="Calhoun S."/>
            <person name="Haridas S."/>
            <person name="Kuo A."/>
            <person name="Mondo S."/>
            <person name="Pangilinan J."/>
            <person name="Riley R."/>
            <person name="LaButti K."/>
            <person name="Andreopoulos B."/>
            <person name="Lipzen A."/>
            <person name="Chen C."/>
            <person name="Yan M."/>
            <person name="Daum C."/>
            <person name="Ng V."/>
            <person name="Clum A."/>
            <person name="Steindorff A."/>
            <person name="Ohm R.A."/>
            <person name="Martin F."/>
            <person name="Silar P."/>
            <person name="Natvig D.O."/>
            <person name="Lalanne C."/>
            <person name="Gautier V."/>
            <person name="Ament-Velasquez S.L."/>
            <person name="Kruys A."/>
            <person name="Hutchinson M.I."/>
            <person name="Powell A.J."/>
            <person name="Barry K."/>
            <person name="Miller A.N."/>
            <person name="Grigoriev I.V."/>
            <person name="Debuchy R."/>
            <person name="Gladieux P."/>
            <person name="Hiltunen Thoren M."/>
            <person name="Johannesson H."/>
        </authorList>
    </citation>
    <scope>NUCLEOTIDE SEQUENCE</scope>
    <source>
        <strain evidence="12">CBS 560.94</strain>
    </source>
</reference>
<evidence type="ECO:0000256" key="6">
    <source>
        <dbReference type="ARBA" id="ARBA00022989"/>
    </source>
</evidence>
<comment type="caution">
    <text evidence="12">The sequence shown here is derived from an EMBL/GenBank/DDBJ whole genome shotgun (WGS) entry which is preliminary data.</text>
</comment>
<gene>
    <name evidence="12" type="ORF">B0H65DRAFT_276462</name>
</gene>
<dbReference type="GO" id="GO:0009922">
    <property type="term" value="F:fatty acid elongase activity"/>
    <property type="evidence" value="ECO:0007669"/>
    <property type="project" value="InterPro"/>
</dbReference>
<dbReference type="Proteomes" id="UP001278500">
    <property type="component" value="Unassembled WGS sequence"/>
</dbReference>
<keyword evidence="7 10" id="KW-0443">Lipid metabolism</keyword>
<dbReference type="GO" id="GO:0034625">
    <property type="term" value="P:fatty acid elongation, monounsaturated fatty acid"/>
    <property type="evidence" value="ECO:0007669"/>
    <property type="project" value="TreeGrafter"/>
</dbReference>
<protein>
    <recommendedName>
        <fullName evidence="10">Elongation of fatty acids protein</fullName>
        <ecNumber evidence="10">2.3.1.-</ecNumber>
    </recommendedName>
</protein>
<dbReference type="PANTHER" id="PTHR11157:SF169">
    <property type="entry name" value="ELONGATION OF FATTY ACIDS PROTEIN"/>
    <property type="match status" value="1"/>
</dbReference>
<dbReference type="AlphaFoldDB" id="A0AAE0JC34"/>
<name>A0AAE0JC34_9PEZI</name>
<keyword evidence="9 10" id="KW-0275">Fatty acid biosynthesis</keyword>
<evidence type="ECO:0000256" key="1">
    <source>
        <dbReference type="ARBA" id="ARBA00004141"/>
    </source>
</evidence>
<feature type="transmembrane region" description="Helical" evidence="10">
    <location>
        <begin position="238"/>
        <end position="258"/>
    </location>
</feature>
<keyword evidence="8 10" id="KW-0472">Membrane</keyword>
<evidence type="ECO:0000256" key="8">
    <source>
        <dbReference type="ARBA" id="ARBA00023136"/>
    </source>
</evidence>
<feature type="region of interest" description="Disordered" evidence="11">
    <location>
        <begin position="416"/>
        <end position="442"/>
    </location>
</feature>
<keyword evidence="3 10" id="KW-0808">Transferase</keyword>
<keyword evidence="2 10" id="KW-0444">Lipid biosynthesis</keyword>
<keyword evidence="13" id="KW-1185">Reference proteome</keyword>
<keyword evidence="4 10" id="KW-0812">Transmembrane</keyword>
<keyword evidence="6 10" id="KW-1133">Transmembrane helix</keyword>
<evidence type="ECO:0000313" key="12">
    <source>
        <dbReference type="EMBL" id="KAK3340934.1"/>
    </source>
</evidence>
<evidence type="ECO:0000256" key="3">
    <source>
        <dbReference type="ARBA" id="ARBA00022679"/>
    </source>
</evidence>
<feature type="transmembrane region" description="Helical" evidence="10">
    <location>
        <begin position="53"/>
        <end position="69"/>
    </location>
</feature>
<dbReference type="Pfam" id="PF01151">
    <property type="entry name" value="ELO"/>
    <property type="match status" value="1"/>
</dbReference>
<dbReference type="GO" id="GO:0005789">
    <property type="term" value="C:endoplasmic reticulum membrane"/>
    <property type="evidence" value="ECO:0007669"/>
    <property type="project" value="TreeGrafter"/>
</dbReference>
<evidence type="ECO:0000256" key="5">
    <source>
        <dbReference type="ARBA" id="ARBA00022832"/>
    </source>
</evidence>
<feature type="transmembrane region" description="Helical" evidence="10">
    <location>
        <begin position="278"/>
        <end position="298"/>
    </location>
</feature>
<evidence type="ECO:0000256" key="4">
    <source>
        <dbReference type="ARBA" id="ARBA00022692"/>
    </source>
</evidence>
<feature type="transmembrane region" description="Helical" evidence="10">
    <location>
        <begin position="90"/>
        <end position="114"/>
    </location>
</feature>
<dbReference type="RefSeq" id="XP_062679876.1">
    <property type="nucleotide sequence ID" value="XM_062822816.1"/>
</dbReference>
<dbReference type="PANTHER" id="PTHR11157">
    <property type="entry name" value="FATTY ACID ACYL TRANSFERASE-RELATED"/>
    <property type="match status" value="1"/>
</dbReference>
<evidence type="ECO:0000256" key="11">
    <source>
        <dbReference type="SAM" id="MobiDB-lite"/>
    </source>
</evidence>
<organism evidence="12 13">
    <name type="scientific">Neurospora tetraspora</name>
    <dbReference type="NCBI Taxonomy" id="94610"/>
    <lineage>
        <taxon>Eukaryota</taxon>
        <taxon>Fungi</taxon>
        <taxon>Dikarya</taxon>
        <taxon>Ascomycota</taxon>
        <taxon>Pezizomycotina</taxon>
        <taxon>Sordariomycetes</taxon>
        <taxon>Sordariomycetidae</taxon>
        <taxon>Sordariales</taxon>
        <taxon>Sordariaceae</taxon>
        <taxon>Neurospora</taxon>
    </lineage>
</organism>
<dbReference type="GeneID" id="87859970"/>
<comment type="catalytic activity">
    <reaction evidence="10">
        <text>an acyl-CoA + malonyl-CoA + H(+) = a 3-oxoacyl-CoA + CO2 + CoA</text>
        <dbReference type="Rhea" id="RHEA:50252"/>
        <dbReference type="ChEBI" id="CHEBI:15378"/>
        <dbReference type="ChEBI" id="CHEBI:16526"/>
        <dbReference type="ChEBI" id="CHEBI:57287"/>
        <dbReference type="ChEBI" id="CHEBI:57384"/>
        <dbReference type="ChEBI" id="CHEBI:58342"/>
        <dbReference type="ChEBI" id="CHEBI:90726"/>
    </reaction>
    <physiologicalReaction direction="left-to-right" evidence="10">
        <dbReference type="Rhea" id="RHEA:50253"/>
    </physiologicalReaction>
</comment>
<evidence type="ECO:0000256" key="2">
    <source>
        <dbReference type="ARBA" id="ARBA00022516"/>
    </source>
</evidence>
<dbReference type="EMBL" id="JAUEPP010000006">
    <property type="protein sequence ID" value="KAK3340934.1"/>
    <property type="molecule type" value="Genomic_DNA"/>
</dbReference>
<evidence type="ECO:0000256" key="7">
    <source>
        <dbReference type="ARBA" id="ARBA00023098"/>
    </source>
</evidence>
<comment type="similarity">
    <text evidence="10">Belongs to the ELO family.</text>
</comment>
<proteinExistence type="inferred from homology"/>
<sequence length="442" mass="48922">MASISFSLPQASLFKFPPATNPGFVPPPPVGPNSATVFNIPDDVYYAWLDPKVPLTIATVYAVTAKLLNMYNKSTGKKPWAISKTRPFHWFVIAHNVFLAVYSAWTFIGMLGAVRRSFVSPFGPEGLAGFVDSVCRVNGRAGLSNSVFYNDEAGAFQTYSPHVTLGADGNPSRFDSGRLWNEGLAFYGWIFYLSKFYEVLDTLIILAKGKFSSTLQTYHHAGAMLCMWAGMRYMSTPIWVFCFVNSFIHALMYTYYTVTAFNVRVPTPIKRTLTTMQITQFILGASYAIVHSFVSYTIPVVVANPEKTASAAEAASTVVDSQKVLVFGNATRIDAADATYGQRVVPCVTNNNSTFAIWLNVFYLAPLTYLFVSFFIESYTRRSNAAEKAKNAKPVDNVAMAEKAGWEAAKKMESEVYGETKEDASEARTTRSGSKRTLRQRA</sequence>